<dbReference type="InterPro" id="IPR001304">
    <property type="entry name" value="C-type_lectin-like"/>
</dbReference>
<evidence type="ECO:0000313" key="5">
    <source>
        <dbReference type="Ensembl" id="ENSPKIP00000004366.1"/>
    </source>
</evidence>
<dbReference type="GO" id="GO:0005615">
    <property type="term" value="C:extracellular space"/>
    <property type="evidence" value="ECO:0007669"/>
    <property type="project" value="TreeGrafter"/>
</dbReference>
<organism evidence="5 6">
    <name type="scientific">Paramormyrops kingsleyae</name>
    <dbReference type="NCBI Taxonomy" id="1676925"/>
    <lineage>
        <taxon>Eukaryota</taxon>
        <taxon>Metazoa</taxon>
        <taxon>Chordata</taxon>
        <taxon>Craniata</taxon>
        <taxon>Vertebrata</taxon>
        <taxon>Euteleostomi</taxon>
        <taxon>Actinopterygii</taxon>
        <taxon>Neopterygii</taxon>
        <taxon>Teleostei</taxon>
        <taxon>Osteoglossocephala</taxon>
        <taxon>Osteoglossomorpha</taxon>
        <taxon>Osteoglossiformes</taxon>
        <taxon>Mormyridae</taxon>
        <taxon>Paramormyrops</taxon>
    </lineage>
</organism>
<dbReference type="InterPro" id="IPR018378">
    <property type="entry name" value="C-type_lectin_CS"/>
</dbReference>
<dbReference type="PANTHER" id="PTHR22799">
    <property type="entry name" value="TETRANECTIN-RELATED"/>
    <property type="match status" value="1"/>
</dbReference>
<feature type="domain" description="C-type lectin" evidence="4">
    <location>
        <begin position="73"/>
        <end position="194"/>
    </location>
</feature>
<dbReference type="OrthoDB" id="6366227at2759"/>
<evidence type="ECO:0000256" key="2">
    <source>
        <dbReference type="ARBA" id="ARBA00023157"/>
    </source>
</evidence>
<reference evidence="5" key="2">
    <citation type="submission" date="2025-09" db="UniProtKB">
        <authorList>
            <consortium name="Ensembl"/>
        </authorList>
    </citation>
    <scope>IDENTIFICATION</scope>
</reference>
<protein>
    <submittedName>
        <fullName evidence="5">C-type lectin domain family 3 member B</fullName>
    </submittedName>
</protein>
<dbReference type="Gene3D" id="3.10.100.10">
    <property type="entry name" value="Mannose-Binding Protein A, subunit A"/>
    <property type="match status" value="1"/>
</dbReference>
<keyword evidence="3" id="KW-0732">Signal</keyword>
<dbReference type="InterPro" id="IPR016186">
    <property type="entry name" value="C-type_lectin-like/link_sf"/>
</dbReference>
<dbReference type="GO" id="GO:0030246">
    <property type="term" value="F:carbohydrate binding"/>
    <property type="evidence" value="ECO:0007669"/>
    <property type="project" value="UniProtKB-KW"/>
</dbReference>
<keyword evidence="2" id="KW-1015">Disulfide bond</keyword>
<name>A0A3B3QG23_9TELE</name>
<dbReference type="GO" id="GO:0030282">
    <property type="term" value="P:bone mineralization"/>
    <property type="evidence" value="ECO:0007669"/>
    <property type="project" value="TreeGrafter"/>
</dbReference>
<evidence type="ECO:0000313" key="6">
    <source>
        <dbReference type="Proteomes" id="UP000261540"/>
    </source>
</evidence>
<evidence type="ECO:0000256" key="1">
    <source>
        <dbReference type="ARBA" id="ARBA00022734"/>
    </source>
</evidence>
<dbReference type="FunFam" id="3.10.100.10:FF:000010">
    <property type="entry name" value="C-type lectin domain family 3 member A"/>
    <property type="match status" value="1"/>
</dbReference>
<dbReference type="SUPFAM" id="SSF56436">
    <property type="entry name" value="C-type lectin-like"/>
    <property type="match status" value="1"/>
</dbReference>
<evidence type="ECO:0000259" key="4">
    <source>
        <dbReference type="PROSITE" id="PS50041"/>
    </source>
</evidence>
<dbReference type="Pfam" id="PF00059">
    <property type="entry name" value="Lectin_C"/>
    <property type="match status" value="1"/>
</dbReference>
<feature type="chain" id="PRO_5017467575" evidence="3">
    <location>
        <begin position="22"/>
        <end position="198"/>
    </location>
</feature>
<dbReference type="InterPro" id="IPR051663">
    <property type="entry name" value="CLec_Tetranectin-domain"/>
</dbReference>
<dbReference type="PROSITE" id="PS00615">
    <property type="entry name" value="C_TYPE_LECTIN_1"/>
    <property type="match status" value="1"/>
</dbReference>
<dbReference type="SUPFAM" id="SSF57944">
    <property type="entry name" value="Triple coiled coil domain of C-type lectins"/>
    <property type="match status" value="1"/>
</dbReference>
<dbReference type="GeneTree" id="ENSGT00950000183186"/>
<evidence type="ECO:0000256" key="3">
    <source>
        <dbReference type="SAM" id="SignalP"/>
    </source>
</evidence>
<dbReference type="InterPro" id="IPR016187">
    <property type="entry name" value="CTDL_fold"/>
</dbReference>
<dbReference type="PROSITE" id="PS50041">
    <property type="entry name" value="C_TYPE_LECTIN_2"/>
    <property type="match status" value="1"/>
</dbReference>
<proteinExistence type="predicted"/>
<feature type="signal peptide" evidence="3">
    <location>
        <begin position="1"/>
        <end position="21"/>
    </location>
</feature>
<dbReference type="AlphaFoldDB" id="A0A3B3QG23"/>
<keyword evidence="1" id="KW-0430">Lectin</keyword>
<dbReference type="Ensembl" id="ENSPKIT00000028347.1">
    <property type="protein sequence ID" value="ENSPKIP00000004366.1"/>
    <property type="gene ID" value="ENSPKIG00000021507.1"/>
</dbReference>
<sequence length="198" mass="22255">MDFRRACLFLCVLILIHGSLQQSPPKKKPLKKDAVSFSAIQDLQKQIDDIAQDLILLKEQQALQTVCLKGFKIHGKCFLVDSLKKRYHTANEDCMDKGGTLSTPLTRQEDEQLYDYVRSTLGPDAQVWLGVNDVTTEGMWIDHTGSAVRYKNWESGLNSQPDGNRAQNCAVLSVGAGGKWFDENCRDERSSVCEFNIV</sequence>
<dbReference type="Proteomes" id="UP000261540">
    <property type="component" value="Unplaced"/>
</dbReference>
<accession>A0A3B3QG23</accession>
<dbReference type="SMART" id="SM00034">
    <property type="entry name" value="CLECT"/>
    <property type="match status" value="1"/>
</dbReference>
<dbReference type="PANTHER" id="PTHR22799:SF3">
    <property type="entry name" value="TETRANECTIN"/>
    <property type="match status" value="1"/>
</dbReference>
<dbReference type="STRING" id="1676925.ENSPKIP00000004366"/>
<reference evidence="5" key="1">
    <citation type="submission" date="2025-08" db="UniProtKB">
        <authorList>
            <consortium name="Ensembl"/>
        </authorList>
    </citation>
    <scope>IDENTIFICATION</scope>
</reference>
<keyword evidence="6" id="KW-1185">Reference proteome</keyword>